<reference evidence="1 2" key="1">
    <citation type="submission" date="2019-02" db="EMBL/GenBank/DDBJ databases">
        <title>Draft Genome Sequences of Six Type Strains of the Genus Massilia.</title>
        <authorList>
            <person name="Miess H."/>
            <person name="Frediansyhah A."/>
            <person name="Gross H."/>
        </authorList>
    </citation>
    <scope>NUCLEOTIDE SEQUENCE [LARGE SCALE GENOMIC DNA]</scope>
    <source>
        <strain evidence="1 2">DSM 17473</strain>
    </source>
</reference>
<dbReference type="RefSeq" id="WP_130189151.1">
    <property type="nucleotide sequence ID" value="NZ_CP035913.1"/>
</dbReference>
<dbReference type="AlphaFoldDB" id="A0A4P6L5B8"/>
<organism evidence="1 2">
    <name type="scientific">Pseudoduganella lutea</name>
    <dbReference type="NCBI Taxonomy" id="321985"/>
    <lineage>
        <taxon>Bacteria</taxon>
        <taxon>Pseudomonadati</taxon>
        <taxon>Pseudomonadota</taxon>
        <taxon>Betaproteobacteria</taxon>
        <taxon>Burkholderiales</taxon>
        <taxon>Oxalobacteraceae</taxon>
        <taxon>Telluria group</taxon>
        <taxon>Pseudoduganella</taxon>
    </lineage>
</organism>
<dbReference type="Proteomes" id="UP000290637">
    <property type="component" value="Chromosome"/>
</dbReference>
<accession>A0A4P6L5B8</accession>
<dbReference type="OrthoDB" id="827535at2"/>
<keyword evidence="2" id="KW-1185">Reference proteome</keyword>
<dbReference type="KEGG" id="plue:EWM63_26165"/>
<protein>
    <submittedName>
        <fullName evidence="1">Uncharacterized protein</fullName>
    </submittedName>
</protein>
<dbReference type="EMBL" id="CP035913">
    <property type="protein sequence ID" value="QBE66042.1"/>
    <property type="molecule type" value="Genomic_DNA"/>
</dbReference>
<proteinExistence type="predicted"/>
<evidence type="ECO:0000313" key="1">
    <source>
        <dbReference type="EMBL" id="QBE66042.1"/>
    </source>
</evidence>
<gene>
    <name evidence="1" type="ORF">EWM63_26165</name>
</gene>
<name>A0A4P6L5B8_9BURK</name>
<evidence type="ECO:0000313" key="2">
    <source>
        <dbReference type="Proteomes" id="UP000290637"/>
    </source>
</evidence>
<sequence>MARYTTLFGGYHVAEQVIESDEDGSLALARMLAGVPSGAHGIRVDAPSPAVPLGDLDGCWLLELQGAAGNGAVAIRGSARIEVAPGRIRVSGDVYVRPQDGANAASLSLEEMVDAARFGAHWYPQLPFDEYSWYFRSLGTVYDAGKLAVRFERHLWNGVTQEFISRENSGKDTGYMEFDLSGATRHADPALPQQTVAIAGNAILGGETYTARLTKTSPCYRGCKIEVDVMAGRAFPVLAGDGGVAMDFTDIYRAAGMDCTVHIDERTVPSDGALSAIELANALATHRSPAHAGSAWRLWMLIGSAHEDNFGLMFDDTAPHREGVCGFFDMQLPDHPRVSGLVRKQKIGNVPEAFLRTLVHEAGHAFNLFHPKHDVHGVPLGTSIMNQTGDLMMFATEELPFPANIDFAFDDHSRASLIHSPDPQVAPGWKRFGWGHGSLASGVNEPVDAAGLLATREECDGLDLVVVLPEVAYRGEFVKAEFTLTNAGSQPRTVPKGLNLSGGNLRLLVKPPHRELDDVRDLIVACGDRPAVLLEPGQSLHGVAQVFYTNTGFTFRHTGRYQVSAEFDLGDGSRNVVRSQLCTIVIRAPVTQAERRIAHLSLDAAVGKAFAFGDFGVDEAARDRLEVLAREFGASPNGVAATLALANSLGRDMRDLRTGRICRKADSAGAAGHFTAAALAHGTDQVELVRMAMAIVAPTEPDAPVVSMLDAYTGKTPHATAASGDRAGAAGVELAGAARRLFKQCRRSLGRSRADQP</sequence>